<keyword evidence="5" id="KW-1185">Reference proteome</keyword>
<dbReference type="Pfam" id="PF13629">
    <property type="entry name" value="T2SS-T3SS_pil_N"/>
    <property type="match status" value="1"/>
</dbReference>
<dbReference type="OrthoDB" id="9775455at2"/>
<evidence type="ECO:0000256" key="1">
    <source>
        <dbReference type="RuleBase" id="RU004003"/>
    </source>
</evidence>
<proteinExistence type="inferred from homology"/>
<feature type="domain" description="Type II/III secretion system secretin-like" evidence="2">
    <location>
        <begin position="269"/>
        <end position="431"/>
    </location>
</feature>
<dbReference type="InterPro" id="IPR032789">
    <property type="entry name" value="T2SS-T3SS_pil_N"/>
</dbReference>
<accession>A0A1M5ZGH4</accession>
<comment type="similarity">
    <text evidence="1">Belongs to the bacterial secretin family.</text>
</comment>
<protein>
    <submittedName>
        <fullName evidence="4">Type II secretion system protein D</fullName>
    </submittedName>
</protein>
<evidence type="ECO:0000313" key="4">
    <source>
        <dbReference type="EMBL" id="SHI23298.1"/>
    </source>
</evidence>
<dbReference type="STRING" id="1216006.VA7868_02712"/>
<dbReference type="PANTHER" id="PTHR30332:SF17">
    <property type="entry name" value="TYPE IV PILIATION SYSTEM PROTEIN DR_0774-RELATED"/>
    <property type="match status" value="1"/>
</dbReference>
<dbReference type="AlphaFoldDB" id="A0A1M5ZGH4"/>
<feature type="domain" description="Pilus formation protein N-terminal" evidence="3">
    <location>
        <begin position="27"/>
        <end position="94"/>
    </location>
</feature>
<dbReference type="Pfam" id="PF00263">
    <property type="entry name" value="Secretin"/>
    <property type="match status" value="1"/>
</dbReference>
<dbReference type="InterPro" id="IPR001775">
    <property type="entry name" value="GspD/PilQ"/>
</dbReference>
<name>A0A1M5ZGH4_9VIBR</name>
<dbReference type="Proteomes" id="UP000184608">
    <property type="component" value="Unassembled WGS sequence"/>
</dbReference>
<organism evidence="4 5">
    <name type="scientific">Vibrio aerogenes CECT 7868</name>
    <dbReference type="NCBI Taxonomy" id="1216006"/>
    <lineage>
        <taxon>Bacteria</taxon>
        <taxon>Pseudomonadati</taxon>
        <taxon>Pseudomonadota</taxon>
        <taxon>Gammaproteobacteria</taxon>
        <taxon>Vibrionales</taxon>
        <taxon>Vibrionaceae</taxon>
        <taxon>Vibrio</taxon>
    </lineage>
</organism>
<dbReference type="InterPro" id="IPR050810">
    <property type="entry name" value="Bact_Secretion_Sys_Channel"/>
</dbReference>
<evidence type="ECO:0000313" key="5">
    <source>
        <dbReference type="Proteomes" id="UP000184608"/>
    </source>
</evidence>
<evidence type="ECO:0000259" key="2">
    <source>
        <dbReference type="Pfam" id="PF00263"/>
    </source>
</evidence>
<dbReference type="InterPro" id="IPR004846">
    <property type="entry name" value="T2SS/T3SS_dom"/>
</dbReference>
<dbReference type="EMBL" id="FQXZ01000029">
    <property type="protein sequence ID" value="SHI23298.1"/>
    <property type="molecule type" value="Genomic_DNA"/>
</dbReference>
<gene>
    <name evidence="4" type="primary">pulD_2</name>
    <name evidence="4" type="ORF">VA7868_02712</name>
</gene>
<reference evidence="4 5" key="1">
    <citation type="submission" date="2016-11" db="EMBL/GenBank/DDBJ databases">
        <authorList>
            <person name="Jaros S."/>
            <person name="Januszkiewicz K."/>
            <person name="Wedrychowicz H."/>
        </authorList>
    </citation>
    <scope>NUCLEOTIDE SEQUENCE [LARGE SCALE GENOMIC DNA]</scope>
    <source>
        <strain evidence="4 5">CECT 7868</strain>
    </source>
</reference>
<dbReference type="PANTHER" id="PTHR30332">
    <property type="entry name" value="PROBABLE GENERAL SECRETION PATHWAY PROTEIN D"/>
    <property type="match status" value="1"/>
</dbReference>
<dbReference type="GO" id="GO:0009306">
    <property type="term" value="P:protein secretion"/>
    <property type="evidence" value="ECO:0007669"/>
    <property type="project" value="InterPro"/>
</dbReference>
<evidence type="ECO:0000259" key="3">
    <source>
        <dbReference type="Pfam" id="PF13629"/>
    </source>
</evidence>
<sequence length="497" mass="53687">MRYIWIVFILFLSQGVWAEVSMVGGKVLSIPHHKSAYVGLTGKASRVSLGDPEVLDIVMLKSNELFLIGKKLGTTNLMVWDRRGRLIDSIDIEVIHDLNSLKSKLYEFLPDEEIKVHSAKDRLILSGQVSSQSRMMQALRIAETYAAAQSVEQSAAGGVNAIKAAGDKKDDNPVVNLMTIGGAQQVMLEVSVAEVQRSLVRRFDSNFHFFEANGKFSWGGTSAGGVIDDDLVGGLIGPIFNAPSIDETGLLSTFIDGDSLFTLALDIAKENGVAKVLAEPNLTALSGSKARFLAGGEFPIPVPDDDGITIEYKEYGVILSFTPTVLSDKQINLELSVDVSEIASTSTFTYNLSGTDSTFYIPPITRRSASSTVELADGQTIGIAGLLSENVRDSIRKLPGFGDIPILGQLFRSQEYISGETELVILVTPRLAKPIDRSKVTLPTDTFVEPNDLEYYLLGQGASLSRKPGSKPAIRVQRASHIGTRTGGSEGAFGHEM</sequence>
<dbReference type="GO" id="GO:0015627">
    <property type="term" value="C:type II protein secretion system complex"/>
    <property type="evidence" value="ECO:0007669"/>
    <property type="project" value="TreeGrafter"/>
</dbReference>
<dbReference type="PRINTS" id="PR00811">
    <property type="entry name" value="BCTERIALGSPD"/>
</dbReference>